<sequence>MIEVKEAVKVAKAAANDFLGQEMVLNDLMLEEVELDQNNKAWAITLGFNVPNPNKLHRIGAAISGEMFARKYKTFIIDAETGEFRSMKIREI</sequence>
<organism evidence="1 2">
    <name type="scientific">Pseudomonas cedrina subsp. cedrina</name>
    <dbReference type="NCBI Taxonomy" id="76762"/>
    <lineage>
        <taxon>Bacteria</taxon>
        <taxon>Pseudomonadati</taxon>
        <taxon>Pseudomonadota</taxon>
        <taxon>Gammaproteobacteria</taxon>
        <taxon>Pseudomonadales</taxon>
        <taxon>Pseudomonadaceae</taxon>
        <taxon>Pseudomonas</taxon>
    </lineage>
</organism>
<comment type="caution">
    <text evidence="1">The sequence shown here is derived from an EMBL/GenBank/DDBJ whole genome shotgun (WGS) entry which is preliminary data.</text>
</comment>
<proteinExistence type="predicted"/>
<evidence type="ECO:0008006" key="3">
    <source>
        <dbReference type="Google" id="ProtNLM"/>
    </source>
</evidence>
<gene>
    <name evidence="1" type="ORF">BLL36_25685</name>
</gene>
<reference evidence="1 2" key="1">
    <citation type="submission" date="2016-10" db="EMBL/GenBank/DDBJ databases">
        <title>Pseudomonas lactis sp. nov. and Pseudomonas paralactis sp. nov., isolated from bovine raw milk.</title>
        <authorList>
            <person name="Von Neubeck M."/>
            <person name="Huptas C."/>
            <person name="Glueck C."/>
            <person name="Krewinkel M."/>
            <person name="Stoeckel M."/>
            <person name="Stressler T."/>
            <person name="Fischer L."/>
            <person name="Hinrichs J."/>
            <person name="Scherer S."/>
            <person name="Wenning M."/>
        </authorList>
    </citation>
    <scope>NUCLEOTIDE SEQUENCE [LARGE SCALE GENOMIC DNA]</scope>
    <source>
        <strain evidence="1 2">DSM 17516</strain>
    </source>
</reference>
<protein>
    <recommendedName>
        <fullName evidence="3">PepSY domain-containing protein</fullName>
    </recommendedName>
</protein>
<dbReference type="Proteomes" id="UP000189295">
    <property type="component" value="Unassembled WGS sequence"/>
</dbReference>
<dbReference type="OrthoDB" id="964511at2"/>
<evidence type="ECO:0000313" key="2">
    <source>
        <dbReference type="Proteomes" id="UP000189295"/>
    </source>
</evidence>
<dbReference type="EMBL" id="MNPW01000015">
    <property type="protein sequence ID" value="ONH50501.1"/>
    <property type="molecule type" value="Genomic_DNA"/>
</dbReference>
<dbReference type="RefSeq" id="WP_076954516.1">
    <property type="nucleotide sequence ID" value="NZ_MNPW01000015.1"/>
</dbReference>
<dbReference type="AlphaFoldDB" id="A0A1V2K0V6"/>
<evidence type="ECO:0000313" key="1">
    <source>
        <dbReference type="EMBL" id="ONH50501.1"/>
    </source>
</evidence>
<accession>A0A1V2K0V6</accession>
<name>A0A1V2K0V6_PSECE</name>